<proteinExistence type="predicted"/>
<accession>A0A645HQ19</accession>
<gene>
    <name evidence="1" type="ORF">SDC9_185748</name>
</gene>
<protein>
    <submittedName>
        <fullName evidence="1">Uncharacterized protein</fullName>
    </submittedName>
</protein>
<reference evidence="1" key="1">
    <citation type="submission" date="2019-08" db="EMBL/GenBank/DDBJ databases">
        <authorList>
            <person name="Kucharzyk K."/>
            <person name="Murdoch R.W."/>
            <person name="Higgins S."/>
            <person name="Loffler F."/>
        </authorList>
    </citation>
    <scope>NUCLEOTIDE SEQUENCE</scope>
</reference>
<organism evidence="1">
    <name type="scientific">bioreactor metagenome</name>
    <dbReference type="NCBI Taxonomy" id="1076179"/>
    <lineage>
        <taxon>unclassified sequences</taxon>
        <taxon>metagenomes</taxon>
        <taxon>ecological metagenomes</taxon>
    </lineage>
</organism>
<comment type="caution">
    <text evidence="1">The sequence shown here is derived from an EMBL/GenBank/DDBJ whole genome shotgun (WGS) entry which is preliminary data.</text>
</comment>
<dbReference type="EMBL" id="VSSQ01093327">
    <property type="protein sequence ID" value="MPN38224.1"/>
    <property type="molecule type" value="Genomic_DNA"/>
</dbReference>
<dbReference type="AlphaFoldDB" id="A0A645HQ19"/>
<sequence length="82" mass="8817">MVLGGGQVLMSRRQAVLGLIDHRLLLLQPQADGEGLLLHMKACLVKHLLRVARAVAQGQNQPVGCPLQRLPLMAVHDAGQPV</sequence>
<name>A0A645HQ19_9ZZZZ</name>
<evidence type="ECO:0000313" key="1">
    <source>
        <dbReference type="EMBL" id="MPN38224.1"/>
    </source>
</evidence>